<comment type="caution">
    <text evidence="3">The sequence shown here is derived from an EMBL/GenBank/DDBJ whole genome shotgun (WGS) entry which is preliminary data.</text>
</comment>
<sequence length="228" mass="25368">MKKFTLIELLVVVAIIGVLASLLLPVLGKTREAARRTQCVNNQRNHSTAMFMYFDDNEQSHPADKIQDSAASGNTRRGSNWFGKAGTQNASITVAMRPLNQYLQKQSETGEMPVAKCPSDHQDMDEYTKWGSSYYRNKEAAMQDSSDGDSPSLKITDIINPSKLVLHGELGGIWSISNANRAQLDKFYTHTDLGDTRWVLQFSDGHVANTYVIPGDEGSAGNYLWFNE</sequence>
<dbReference type="InterPro" id="IPR012902">
    <property type="entry name" value="N_methyl_site"/>
</dbReference>
<dbReference type="InterPro" id="IPR045584">
    <property type="entry name" value="Pilin-like"/>
</dbReference>
<keyword evidence="4" id="KW-1185">Reference proteome</keyword>
<dbReference type="NCBIfam" id="TIGR02532">
    <property type="entry name" value="IV_pilin_GFxxxE"/>
    <property type="match status" value="1"/>
</dbReference>
<dbReference type="AlphaFoldDB" id="A6DKP0"/>
<dbReference type="OrthoDB" id="275178at2"/>
<organism evidence="3 4">
    <name type="scientific">Lentisphaera araneosa HTCC2155</name>
    <dbReference type="NCBI Taxonomy" id="313628"/>
    <lineage>
        <taxon>Bacteria</taxon>
        <taxon>Pseudomonadati</taxon>
        <taxon>Lentisphaerota</taxon>
        <taxon>Lentisphaeria</taxon>
        <taxon>Lentisphaerales</taxon>
        <taxon>Lentisphaeraceae</taxon>
        <taxon>Lentisphaera</taxon>
    </lineage>
</organism>
<feature type="domain" description="DUF1559" evidence="2">
    <location>
        <begin position="30"/>
        <end position="137"/>
    </location>
</feature>
<dbReference type="PANTHER" id="PTHR30093">
    <property type="entry name" value="GENERAL SECRETION PATHWAY PROTEIN G"/>
    <property type="match status" value="1"/>
</dbReference>
<dbReference type="SUPFAM" id="SSF54523">
    <property type="entry name" value="Pili subunits"/>
    <property type="match status" value="1"/>
</dbReference>
<evidence type="ECO:0000313" key="4">
    <source>
        <dbReference type="Proteomes" id="UP000004947"/>
    </source>
</evidence>
<reference evidence="3 4" key="1">
    <citation type="journal article" date="2010" name="J. Bacteriol.">
        <title>Genome sequence of Lentisphaera araneosa HTCC2155T, the type species of the order Lentisphaerales in the phylum Lentisphaerae.</title>
        <authorList>
            <person name="Thrash J.C."/>
            <person name="Cho J.C."/>
            <person name="Vergin K.L."/>
            <person name="Morris R.M."/>
            <person name="Giovannoni S.J."/>
        </authorList>
    </citation>
    <scope>NUCLEOTIDE SEQUENCE [LARGE SCALE GENOMIC DNA]</scope>
    <source>
        <strain evidence="3 4">HTCC2155</strain>
    </source>
</reference>
<dbReference type="RefSeq" id="WP_007278452.1">
    <property type="nucleotide sequence ID" value="NZ_ABCK01000007.1"/>
</dbReference>
<dbReference type="PANTHER" id="PTHR30093:SF2">
    <property type="entry name" value="TYPE II SECRETION SYSTEM PROTEIN H"/>
    <property type="match status" value="1"/>
</dbReference>
<name>A6DKP0_9BACT</name>
<dbReference type="EMBL" id="ABCK01000007">
    <property type="protein sequence ID" value="EDM27938.1"/>
    <property type="molecule type" value="Genomic_DNA"/>
</dbReference>
<dbReference type="InterPro" id="IPR011453">
    <property type="entry name" value="DUF1559"/>
</dbReference>
<dbReference type="STRING" id="313628.LNTAR_01015"/>
<gene>
    <name evidence="3" type="ORF">LNTAR_01015</name>
</gene>
<dbReference type="Proteomes" id="UP000004947">
    <property type="component" value="Unassembled WGS sequence"/>
</dbReference>
<accession>A6DKP0</accession>
<feature type="region of interest" description="Disordered" evidence="1">
    <location>
        <begin position="60"/>
        <end position="82"/>
    </location>
</feature>
<evidence type="ECO:0000259" key="2">
    <source>
        <dbReference type="Pfam" id="PF07596"/>
    </source>
</evidence>
<dbReference type="eggNOG" id="COG2165">
    <property type="taxonomic scope" value="Bacteria"/>
</dbReference>
<evidence type="ECO:0000313" key="3">
    <source>
        <dbReference type="EMBL" id="EDM27938.1"/>
    </source>
</evidence>
<feature type="compositionally biased region" description="Polar residues" evidence="1">
    <location>
        <begin position="69"/>
        <end position="78"/>
    </location>
</feature>
<evidence type="ECO:0000256" key="1">
    <source>
        <dbReference type="SAM" id="MobiDB-lite"/>
    </source>
</evidence>
<dbReference type="Pfam" id="PF07596">
    <property type="entry name" value="SBP_bac_10"/>
    <property type="match status" value="1"/>
</dbReference>
<dbReference type="Gene3D" id="3.30.700.10">
    <property type="entry name" value="Glycoprotein, Type 4 Pilin"/>
    <property type="match status" value="1"/>
</dbReference>
<proteinExistence type="predicted"/>
<protein>
    <recommendedName>
        <fullName evidence="2">DUF1559 domain-containing protein</fullName>
    </recommendedName>
</protein>